<proteinExistence type="predicted"/>
<evidence type="ECO:0000259" key="1">
    <source>
        <dbReference type="Pfam" id="PF13482"/>
    </source>
</evidence>
<comment type="caution">
    <text evidence="2">The sequence shown here is derived from an EMBL/GenBank/DDBJ whole genome shotgun (WGS) entry which is preliminary data.</text>
</comment>
<dbReference type="InterPro" id="IPR038720">
    <property type="entry name" value="YprB_RNase_H-like_dom"/>
</dbReference>
<feature type="domain" description="YprB ribonuclease H-like" evidence="1">
    <location>
        <begin position="319"/>
        <end position="489"/>
    </location>
</feature>
<accession>A0A8J7HXW9</accession>
<evidence type="ECO:0000313" key="2">
    <source>
        <dbReference type="EMBL" id="MBH8565565.1"/>
    </source>
</evidence>
<dbReference type="AlphaFoldDB" id="A0A8J7HXW9"/>
<dbReference type="GO" id="GO:0000166">
    <property type="term" value="F:nucleotide binding"/>
    <property type="evidence" value="ECO:0007669"/>
    <property type="project" value="InterPro"/>
</dbReference>
<dbReference type="RefSeq" id="WP_198127357.1">
    <property type="nucleotide sequence ID" value="NZ_JAECZC010000063.1"/>
</dbReference>
<dbReference type="SUPFAM" id="SSF53098">
    <property type="entry name" value="Ribonuclease H-like"/>
    <property type="match status" value="1"/>
</dbReference>
<name>A0A8J7HXW9_9NOST</name>
<dbReference type="Pfam" id="PF13482">
    <property type="entry name" value="RNase_H_2"/>
    <property type="match status" value="1"/>
</dbReference>
<dbReference type="InterPro" id="IPR010995">
    <property type="entry name" value="DNA_repair_Rad51/TF_NusA_a-hlx"/>
</dbReference>
<dbReference type="InterPro" id="IPR012337">
    <property type="entry name" value="RNaseH-like_sf"/>
</dbReference>
<dbReference type="Proteomes" id="UP000632766">
    <property type="component" value="Unassembled WGS sequence"/>
</dbReference>
<dbReference type="NCBIfam" id="TIGR03491">
    <property type="entry name" value="TM0106 family RecB-like putative nuclease"/>
    <property type="match status" value="1"/>
</dbReference>
<sequence>MLINAELLLQYQRCKRRPFLDIHGEYSQRDVPNELLLKLQQDKSAYRRGILAHFTYHKPDYPYGNWEKAHAATLELMQRGVEYIHQGVLLVNHNELAQPTSENIPLSPHYEGYTLLSRPDLLVKQPGKSRFGDWMYIPANMEMGKRPKQEYQVNIAFHAQVLATVQEVAPETAWLILRTKNFDYPVDLAKWTPQMQQILQEFIQVLESSEPPEVFISRQKCSLCHWYSQCYAIAQSQKHLSLLPGVTPLRYDQLQTLSITTVESLANTHPSALENLVGFDNEVAPKLVVQAQSALSGRPLILPNPLPIANITFTAPIELYFDIEAQPDLDLNYLLGVLVVNKEANTEEFYSFLAERPEEQELIWQQFLNLVWQYPKAPIYHFCVYEFDTVKRLAKLYRTPNSSVQPVLNRFVDVYEQLTQSVALPIESYALKAIARWLGFEWRNKEASGAKCIYWYDQWLATGDRTLLENIQLYNEDDCRATRKVKDWFVNFLQAAWIS</sequence>
<keyword evidence="3" id="KW-1185">Reference proteome</keyword>
<dbReference type="Gene3D" id="1.10.150.20">
    <property type="entry name" value="5' to 3' exonuclease, C-terminal subdomain"/>
    <property type="match status" value="1"/>
</dbReference>
<dbReference type="EMBL" id="JAECZC010000063">
    <property type="protein sequence ID" value="MBH8565565.1"/>
    <property type="molecule type" value="Genomic_DNA"/>
</dbReference>
<organism evidence="2 3">
    <name type="scientific">Amazonocrinis nigriterrae CENA67</name>
    <dbReference type="NCBI Taxonomy" id="2794033"/>
    <lineage>
        <taxon>Bacteria</taxon>
        <taxon>Bacillati</taxon>
        <taxon>Cyanobacteriota</taxon>
        <taxon>Cyanophyceae</taxon>
        <taxon>Nostocales</taxon>
        <taxon>Nostocaceae</taxon>
        <taxon>Amazonocrinis</taxon>
        <taxon>Amazonocrinis nigriterrae</taxon>
    </lineage>
</organism>
<evidence type="ECO:0000313" key="3">
    <source>
        <dbReference type="Proteomes" id="UP000632766"/>
    </source>
</evidence>
<gene>
    <name evidence="2" type="ORF">I8748_25900</name>
</gene>
<dbReference type="SUPFAM" id="SSF47794">
    <property type="entry name" value="Rad51 N-terminal domain-like"/>
    <property type="match status" value="1"/>
</dbReference>
<protein>
    <submittedName>
        <fullName evidence="2">TM0106 family RecB-like putative nuclease</fullName>
    </submittedName>
</protein>
<reference evidence="2 3" key="1">
    <citation type="journal article" date="2021" name="Int. J. Syst. Evol. Microbiol.">
        <title>Amazonocrinis nigriterrae gen. nov., sp. nov., Atlanticothrix silvestris gen. nov., sp. nov. and Dendronalium phyllosphericum gen. nov., sp. nov., nostocacean cyanobacteria from Brazilian environments.</title>
        <authorList>
            <person name="Alvarenga D.O."/>
            <person name="Andreote A.P.D."/>
            <person name="Branco L.H.Z."/>
            <person name="Delbaje E."/>
            <person name="Cruz R.B."/>
            <person name="Varani A.M."/>
            <person name="Fiore M.F."/>
        </authorList>
    </citation>
    <scope>NUCLEOTIDE SEQUENCE [LARGE SCALE GENOMIC DNA]</scope>
    <source>
        <strain evidence="2 3">CENA67</strain>
    </source>
</reference>
<dbReference type="InterPro" id="IPR019993">
    <property type="entry name" value="RecB_nuclease_TM0106_put"/>
</dbReference>